<evidence type="ECO:0000256" key="1">
    <source>
        <dbReference type="SAM" id="MobiDB-lite"/>
    </source>
</evidence>
<evidence type="ECO:0000313" key="3">
    <source>
        <dbReference type="Proteomes" id="UP000799538"/>
    </source>
</evidence>
<dbReference type="Proteomes" id="UP000799538">
    <property type="component" value="Unassembled WGS sequence"/>
</dbReference>
<keyword evidence="3" id="KW-1185">Reference proteome</keyword>
<evidence type="ECO:0000313" key="2">
    <source>
        <dbReference type="EMBL" id="KAF2224032.1"/>
    </source>
</evidence>
<gene>
    <name evidence="2" type="ORF">BDZ85DRAFT_96278</name>
</gene>
<organism evidence="2 3">
    <name type="scientific">Elsinoe ampelina</name>
    <dbReference type="NCBI Taxonomy" id="302913"/>
    <lineage>
        <taxon>Eukaryota</taxon>
        <taxon>Fungi</taxon>
        <taxon>Dikarya</taxon>
        <taxon>Ascomycota</taxon>
        <taxon>Pezizomycotina</taxon>
        <taxon>Dothideomycetes</taxon>
        <taxon>Dothideomycetidae</taxon>
        <taxon>Myriangiales</taxon>
        <taxon>Elsinoaceae</taxon>
        <taxon>Elsinoe</taxon>
    </lineage>
</organism>
<dbReference type="EMBL" id="ML992505">
    <property type="protein sequence ID" value="KAF2224032.1"/>
    <property type="molecule type" value="Genomic_DNA"/>
</dbReference>
<reference evidence="3" key="1">
    <citation type="journal article" date="2020" name="Stud. Mycol.">
        <title>101 Dothideomycetes genomes: A test case for predicting lifestyles and emergence of pathogens.</title>
        <authorList>
            <person name="Haridas S."/>
            <person name="Albert R."/>
            <person name="Binder M."/>
            <person name="Bloem J."/>
            <person name="LaButti K."/>
            <person name="Salamov A."/>
            <person name="Andreopoulos B."/>
            <person name="Baker S."/>
            <person name="Barry K."/>
            <person name="Bills G."/>
            <person name="Bluhm B."/>
            <person name="Cannon C."/>
            <person name="Castanera R."/>
            <person name="Culley D."/>
            <person name="Daum C."/>
            <person name="Ezra D."/>
            <person name="Gonzalez J."/>
            <person name="Henrissat B."/>
            <person name="Kuo A."/>
            <person name="Liang C."/>
            <person name="Lipzen A."/>
            <person name="Lutzoni F."/>
            <person name="Magnuson J."/>
            <person name="Mondo S."/>
            <person name="Nolan M."/>
            <person name="Ohm R."/>
            <person name="Pangilinan J."/>
            <person name="Park H.-J."/>
            <person name="Ramirez L."/>
            <person name="Alfaro M."/>
            <person name="Sun H."/>
            <person name="Tritt A."/>
            <person name="Yoshinaga Y."/>
            <person name="Zwiers L.-H."/>
            <person name="Turgeon B."/>
            <person name="Goodwin S."/>
            <person name="Spatafora J."/>
            <person name="Crous P."/>
            <person name="Grigoriev I."/>
        </authorList>
    </citation>
    <scope>NUCLEOTIDE SEQUENCE [LARGE SCALE GENOMIC DNA]</scope>
    <source>
        <strain evidence="3">CECT 20119</strain>
    </source>
</reference>
<feature type="compositionally biased region" description="Polar residues" evidence="1">
    <location>
        <begin position="155"/>
        <end position="165"/>
    </location>
</feature>
<accession>A0A6A6GE83</accession>
<sequence>MCGDLDLRLILAPLHSSGLGPSSRLTSSLPCFSTSIHKRGTIALVQVLHSTACIIDISCQKRSKFNGVLTLVWILFDSLSRCRTLKMCGPCLPLRHRTVPTCNGEAMFDAKYDKHQPRTHDPFNGRSIPEYLPALTRGTKHGAETWPYRPPPTGQVASTDHGQGTNKDRTGQPVERITLDYSFKDAWINTNTGLEETDMGQHIRNISMCLGLASPKNHKTTTSWLVTCIVCFKLMTLANTNYQDAGNRQRNTARAQGSGQCS</sequence>
<protein>
    <submittedName>
        <fullName evidence="2">Uncharacterized protein</fullName>
    </submittedName>
</protein>
<dbReference type="AlphaFoldDB" id="A0A6A6GE83"/>
<feature type="region of interest" description="Disordered" evidence="1">
    <location>
        <begin position="147"/>
        <end position="171"/>
    </location>
</feature>
<proteinExistence type="predicted"/>
<name>A0A6A6GE83_9PEZI</name>